<dbReference type="AlphaFoldDB" id="A0A8J2L2U0"/>
<protein>
    <recommendedName>
        <fullName evidence="4">Strictosidine synthase conserved region domain-containing protein</fullName>
    </recommendedName>
</protein>
<keyword evidence="3" id="KW-0812">Transmembrane</keyword>
<keyword evidence="3" id="KW-1133">Transmembrane helix</keyword>
<organism evidence="5 6">
    <name type="scientific">Allacma fusca</name>
    <dbReference type="NCBI Taxonomy" id="39272"/>
    <lineage>
        <taxon>Eukaryota</taxon>
        <taxon>Metazoa</taxon>
        <taxon>Ecdysozoa</taxon>
        <taxon>Arthropoda</taxon>
        <taxon>Hexapoda</taxon>
        <taxon>Collembola</taxon>
        <taxon>Symphypleona</taxon>
        <taxon>Sminthuridae</taxon>
        <taxon>Allacma</taxon>
    </lineage>
</organism>
<name>A0A8J2L2U0_9HEXA</name>
<dbReference type="Pfam" id="PF03088">
    <property type="entry name" value="Str_synth"/>
    <property type="match status" value="1"/>
</dbReference>
<feature type="domain" description="Strictosidine synthase conserved region" evidence="4">
    <location>
        <begin position="186"/>
        <end position="272"/>
    </location>
</feature>
<keyword evidence="6" id="KW-1185">Reference proteome</keyword>
<evidence type="ECO:0000313" key="6">
    <source>
        <dbReference type="Proteomes" id="UP000708208"/>
    </source>
</evidence>
<proteinExistence type="predicted"/>
<evidence type="ECO:0000256" key="1">
    <source>
        <dbReference type="ARBA" id="ARBA00022553"/>
    </source>
</evidence>
<evidence type="ECO:0000256" key="2">
    <source>
        <dbReference type="ARBA" id="ARBA00023180"/>
    </source>
</evidence>
<accession>A0A8J2L2U0</accession>
<dbReference type="GO" id="GO:0016787">
    <property type="term" value="F:hydrolase activity"/>
    <property type="evidence" value="ECO:0007669"/>
    <property type="project" value="TreeGrafter"/>
</dbReference>
<reference evidence="5" key="1">
    <citation type="submission" date="2021-06" db="EMBL/GenBank/DDBJ databases">
        <authorList>
            <person name="Hodson N. C."/>
            <person name="Mongue J. A."/>
            <person name="Jaron S. K."/>
        </authorList>
    </citation>
    <scope>NUCLEOTIDE SEQUENCE</scope>
</reference>
<keyword evidence="1" id="KW-0597">Phosphoprotein</keyword>
<dbReference type="OrthoDB" id="5307922at2759"/>
<gene>
    <name evidence="5" type="ORF">AFUS01_LOCUS37692</name>
</gene>
<feature type="transmembrane region" description="Helical" evidence="3">
    <location>
        <begin position="29"/>
        <end position="50"/>
    </location>
</feature>
<evidence type="ECO:0000259" key="4">
    <source>
        <dbReference type="Pfam" id="PF03088"/>
    </source>
</evidence>
<keyword evidence="3" id="KW-0472">Membrane</keyword>
<dbReference type="PANTHER" id="PTHR10426">
    <property type="entry name" value="STRICTOSIDINE SYNTHASE-RELATED"/>
    <property type="match status" value="1"/>
</dbReference>
<evidence type="ECO:0000256" key="3">
    <source>
        <dbReference type="SAM" id="Phobius"/>
    </source>
</evidence>
<dbReference type="Proteomes" id="UP000708208">
    <property type="component" value="Unassembled WGS sequence"/>
</dbReference>
<comment type="caution">
    <text evidence="5">The sequence shown here is derived from an EMBL/GenBank/DDBJ whole genome shotgun (WGS) entry which is preliminary data.</text>
</comment>
<dbReference type="InterPro" id="IPR018119">
    <property type="entry name" value="Strictosidine_synth_cons-reg"/>
</dbReference>
<dbReference type="PANTHER" id="PTHR10426:SF88">
    <property type="entry name" value="ADIPOCYTE PLASMA MEMBRANE-ASSOCIATED PROTEIN HEMOMUCIN-RELATED"/>
    <property type="match status" value="1"/>
</dbReference>
<dbReference type="GO" id="GO:0012505">
    <property type="term" value="C:endomembrane system"/>
    <property type="evidence" value="ECO:0007669"/>
    <property type="project" value="TreeGrafter"/>
</dbReference>
<sequence>MKSTFNYVIGALASAHHRFFKMLNKLSSILLYGALATMLLVVLPGFPPYIHFKSFKLARGQDMTGKLVPNFALDKATPVDDQIFGSESLALRGSTLYTAVVGGEVLEIEELKEGARVRKIGRTGEPCAEENIACGLPLGIRLDARGNLVIIDAYQGIVGVNPKSGARLSYFSRSDPIEGVPPKIPNDLDTAKDGTIYWSDFSSNFEAHEFALKYMGDNSGRLIKFDPKTKKNTVLISGLFGPNGIQLSEKEDYVLVNEAIKSRTLRYYLKGPKAGTFDVFLDGIPGVPDNIRPNGRGGYFIAMRFERSSAVEYLGPLPQLRKLLFRLQWFALTGLSIVERTHIFDKDRMNLLKHYVENFGTMGFDDSKGSVLELDGNGNILAWYKTKTSKMFGITQVTAGKSYAYFNSIADDKIWKMSLKDLKN</sequence>
<evidence type="ECO:0000313" key="5">
    <source>
        <dbReference type="EMBL" id="CAG7827724.1"/>
    </source>
</evidence>
<dbReference type="EMBL" id="CAJVCH010544641">
    <property type="protein sequence ID" value="CAG7827724.1"/>
    <property type="molecule type" value="Genomic_DNA"/>
</dbReference>
<keyword evidence="2" id="KW-0325">Glycoprotein</keyword>